<dbReference type="Pfam" id="PF20710">
    <property type="entry name" value="DUF6824"/>
    <property type="match status" value="1"/>
</dbReference>
<sequence length="252" mass="27985">MMPTPSALVPRFAKEETCSSSKPPAAAVKVSLTSSGAQSPDPESKDQSGSRTAVISQRDVLFGRGPGVTNRAGNIYFRALVSQHQPIYVKARRFEKTAIAKSIVADIRSENRRFLRKEENNNGEIQWIGVGDKMACRKTIQALTPSANNKEETWACTKTMQALREGLGGKMKDIVGKAGAGILQLKEIGFLEKTNTRLNEREIQMRLDDLDGLDDDDDDEDGDGDRDEEEDVSTETTWGRKRATTYNVRYRI</sequence>
<organism evidence="3">
    <name type="scientific">Chaetoceros debilis</name>
    <dbReference type="NCBI Taxonomy" id="122233"/>
    <lineage>
        <taxon>Eukaryota</taxon>
        <taxon>Sar</taxon>
        <taxon>Stramenopiles</taxon>
        <taxon>Ochrophyta</taxon>
        <taxon>Bacillariophyta</taxon>
        <taxon>Coscinodiscophyceae</taxon>
        <taxon>Chaetocerotophycidae</taxon>
        <taxon>Chaetocerotales</taxon>
        <taxon>Chaetocerotaceae</taxon>
        <taxon>Chaetoceros</taxon>
    </lineage>
</organism>
<evidence type="ECO:0000256" key="1">
    <source>
        <dbReference type="SAM" id="MobiDB-lite"/>
    </source>
</evidence>
<dbReference type="AlphaFoldDB" id="A0A7S3VBS6"/>
<accession>A0A7S3VBS6</accession>
<reference evidence="3" key="1">
    <citation type="submission" date="2021-01" db="EMBL/GenBank/DDBJ databases">
        <authorList>
            <person name="Corre E."/>
            <person name="Pelletier E."/>
            <person name="Niang G."/>
            <person name="Scheremetjew M."/>
            <person name="Finn R."/>
            <person name="Kale V."/>
            <person name="Holt S."/>
            <person name="Cochrane G."/>
            <person name="Meng A."/>
            <person name="Brown T."/>
            <person name="Cohen L."/>
        </authorList>
    </citation>
    <scope>NUCLEOTIDE SEQUENCE</scope>
    <source>
        <strain evidence="3">MM31A-1</strain>
    </source>
</reference>
<protein>
    <recommendedName>
        <fullName evidence="2">DUF6824 domain-containing protein</fullName>
    </recommendedName>
</protein>
<dbReference type="EMBL" id="HBIO01019299">
    <property type="protein sequence ID" value="CAE0469991.1"/>
    <property type="molecule type" value="Transcribed_RNA"/>
</dbReference>
<dbReference type="InterPro" id="IPR049227">
    <property type="entry name" value="DUF6824"/>
</dbReference>
<feature type="compositionally biased region" description="Acidic residues" evidence="1">
    <location>
        <begin position="210"/>
        <end position="233"/>
    </location>
</feature>
<gene>
    <name evidence="3" type="ORF">CDEB00056_LOCUS14844</name>
</gene>
<feature type="domain" description="DUF6824" evidence="2">
    <location>
        <begin position="59"/>
        <end position="143"/>
    </location>
</feature>
<feature type="region of interest" description="Disordered" evidence="1">
    <location>
        <begin position="1"/>
        <end position="53"/>
    </location>
</feature>
<evidence type="ECO:0000313" key="3">
    <source>
        <dbReference type="EMBL" id="CAE0469991.1"/>
    </source>
</evidence>
<feature type="region of interest" description="Disordered" evidence="1">
    <location>
        <begin position="208"/>
        <end position="238"/>
    </location>
</feature>
<proteinExistence type="predicted"/>
<evidence type="ECO:0000259" key="2">
    <source>
        <dbReference type="Pfam" id="PF20710"/>
    </source>
</evidence>
<name>A0A7S3VBS6_9STRA</name>